<evidence type="ECO:0000313" key="10">
    <source>
        <dbReference type="EMBL" id="QUH23449.1"/>
    </source>
</evidence>
<evidence type="ECO:0000256" key="5">
    <source>
        <dbReference type="ARBA" id="ARBA00022989"/>
    </source>
</evidence>
<evidence type="ECO:0000256" key="8">
    <source>
        <dbReference type="SAM" id="Phobius"/>
    </source>
</evidence>
<feature type="transmembrane region" description="Helical" evidence="8">
    <location>
        <begin position="54"/>
        <end position="71"/>
    </location>
</feature>
<feature type="transmembrane region" description="Helical" evidence="8">
    <location>
        <begin position="279"/>
        <end position="296"/>
    </location>
</feature>
<gene>
    <name evidence="10" type="ORF">HYG87_06580</name>
</gene>
<accession>A0A8T8K6A6</accession>
<reference evidence="10" key="1">
    <citation type="submission" date="2020-07" db="EMBL/GenBank/DDBJ databases">
        <title>Methanobacterium. sp. MethCan genome.</title>
        <authorList>
            <person name="Postec A."/>
            <person name="Quemeneur M."/>
        </authorList>
    </citation>
    <scope>NUCLEOTIDE SEQUENCE</scope>
    <source>
        <strain evidence="10">MethCAN</strain>
    </source>
</reference>
<evidence type="ECO:0000256" key="2">
    <source>
        <dbReference type="ARBA" id="ARBA00022448"/>
    </source>
</evidence>
<keyword evidence="4 8" id="KW-0812">Transmembrane</keyword>
<dbReference type="RefSeq" id="WP_211532404.1">
    <property type="nucleotide sequence ID" value="NZ_CP058560.1"/>
</dbReference>
<dbReference type="InterPro" id="IPR006153">
    <property type="entry name" value="Cation/H_exchanger_TM"/>
</dbReference>
<dbReference type="PANTHER" id="PTHR32507:SF8">
    <property type="entry name" value="CNH1P"/>
    <property type="match status" value="1"/>
</dbReference>
<comment type="subcellular location">
    <subcellularLocation>
        <location evidence="1">Cell membrane</location>
        <topology evidence="1">Multi-pass membrane protein</topology>
    </subcellularLocation>
</comment>
<keyword evidence="2" id="KW-0813">Transport</keyword>
<keyword evidence="3" id="KW-0050">Antiport</keyword>
<keyword evidence="7 8" id="KW-0472">Membrane</keyword>
<feature type="transmembrane region" description="Helical" evidence="8">
    <location>
        <begin position="91"/>
        <end position="111"/>
    </location>
</feature>
<dbReference type="GeneID" id="64820414"/>
<dbReference type="KEGG" id="meme:HYG87_06580"/>
<feature type="transmembrane region" description="Helical" evidence="8">
    <location>
        <begin position="330"/>
        <end position="354"/>
    </location>
</feature>
<dbReference type="EMBL" id="CP058560">
    <property type="protein sequence ID" value="QUH23449.1"/>
    <property type="molecule type" value="Genomic_DNA"/>
</dbReference>
<dbReference type="Proteomes" id="UP000681041">
    <property type="component" value="Chromosome"/>
</dbReference>
<feature type="transmembrane region" description="Helical" evidence="8">
    <location>
        <begin position="30"/>
        <end position="47"/>
    </location>
</feature>
<evidence type="ECO:0000313" key="11">
    <source>
        <dbReference type="Proteomes" id="UP000681041"/>
    </source>
</evidence>
<evidence type="ECO:0000256" key="7">
    <source>
        <dbReference type="ARBA" id="ARBA00023136"/>
    </source>
</evidence>
<evidence type="ECO:0000259" key="9">
    <source>
        <dbReference type="Pfam" id="PF00999"/>
    </source>
</evidence>
<feature type="transmembrane region" description="Helical" evidence="8">
    <location>
        <begin position="181"/>
        <end position="207"/>
    </location>
</feature>
<evidence type="ECO:0000256" key="1">
    <source>
        <dbReference type="ARBA" id="ARBA00004651"/>
    </source>
</evidence>
<feature type="domain" description="Cation/H+ exchanger transmembrane" evidence="9">
    <location>
        <begin position="9"/>
        <end position="388"/>
    </location>
</feature>
<protein>
    <submittedName>
        <fullName evidence="10">Cation:proton antiporter</fullName>
    </submittedName>
</protein>
<dbReference type="PANTHER" id="PTHR32507">
    <property type="entry name" value="NA(+)/H(+) ANTIPORTER 1"/>
    <property type="match status" value="1"/>
</dbReference>
<feature type="transmembrane region" description="Helical" evidence="8">
    <location>
        <begin position="366"/>
        <end position="388"/>
    </location>
</feature>
<proteinExistence type="predicted"/>
<dbReference type="GO" id="GO:0005886">
    <property type="term" value="C:plasma membrane"/>
    <property type="evidence" value="ECO:0007669"/>
    <property type="project" value="UniProtKB-SubCell"/>
</dbReference>
<keyword evidence="5 8" id="KW-1133">Transmembrane helix</keyword>
<feature type="transmembrane region" description="Helical" evidence="8">
    <location>
        <begin position="227"/>
        <end position="253"/>
    </location>
</feature>
<dbReference type="Pfam" id="PF00999">
    <property type="entry name" value="Na_H_Exchanger"/>
    <property type="match status" value="1"/>
</dbReference>
<evidence type="ECO:0000256" key="6">
    <source>
        <dbReference type="ARBA" id="ARBA00023065"/>
    </source>
</evidence>
<organism evidence="10 11">
    <name type="scientific">Methanobacterium alkalithermotolerans</name>
    <dbReference type="NCBI Taxonomy" id="2731220"/>
    <lineage>
        <taxon>Archaea</taxon>
        <taxon>Methanobacteriati</taxon>
        <taxon>Methanobacteriota</taxon>
        <taxon>Methanomada group</taxon>
        <taxon>Methanobacteria</taxon>
        <taxon>Methanobacteriales</taxon>
        <taxon>Methanobacteriaceae</taxon>
        <taxon>Methanobacterium</taxon>
    </lineage>
</organism>
<keyword evidence="6" id="KW-0406">Ion transport</keyword>
<sequence length="401" mass="43753">MIEVLLFFLILLLVALFSRRIDNLPLSPQLIFILAGIITGWLFTGNLDVKQAPLSTTILLIAEVALVLLLFTEASQVKIGDLKTNHLPRRLLSIGFIYTMVLGISLAALIFSNLSFWEAAIIGVVLTPTDASLGEVILKNNKIPDKIREALEVESGLKDGFSVPFLLVFISVGLAEEFFSSATYFVEIALAQVGLGILVGILVGYMVSKLVIKSKSRGWITPEYQRLAYLALALLCFLLAHEIGGSGFVAAFVGGLTTAYVTRDAGKALLDFAEAEGQFLNLTVFYILGIIIAGLIPSITWEIILYAFLSLTVIRMLPVILSLMGSEVNWHSALFIGWFGPRGLASIVLTLIALETVDVFPGQDTFILAVFITVFFSVVAHGITAVPLSRLYLEKSRENHE</sequence>
<dbReference type="AlphaFoldDB" id="A0A8T8K6A6"/>
<evidence type="ECO:0000256" key="3">
    <source>
        <dbReference type="ARBA" id="ARBA00022449"/>
    </source>
</evidence>
<name>A0A8T8K6A6_9EURY</name>
<evidence type="ECO:0000256" key="4">
    <source>
        <dbReference type="ARBA" id="ARBA00022692"/>
    </source>
</evidence>
<dbReference type="GO" id="GO:0015297">
    <property type="term" value="F:antiporter activity"/>
    <property type="evidence" value="ECO:0007669"/>
    <property type="project" value="UniProtKB-KW"/>
</dbReference>
<dbReference type="GO" id="GO:1902600">
    <property type="term" value="P:proton transmembrane transport"/>
    <property type="evidence" value="ECO:0007669"/>
    <property type="project" value="InterPro"/>
</dbReference>
<keyword evidence="11" id="KW-1185">Reference proteome</keyword>
<feature type="transmembrane region" description="Helical" evidence="8">
    <location>
        <begin position="303"/>
        <end position="324"/>
    </location>
</feature>
<dbReference type="OrthoDB" id="157118at2157"/>